<dbReference type="Proteomes" id="UP001362999">
    <property type="component" value="Unassembled WGS sequence"/>
</dbReference>
<gene>
    <name evidence="1" type="ORF">R3P38DRAFT_3282569</name>
</gene>
<evidence type="ECO:0000313" key="1">
    <source>
        <dbReference type="EMBL" id="KAK7006213.1"/>
    </source>
</evidence>
<sequence length="135" mass="14799">MNNGTAMKQFFLQLQPVDALVGLYSMGIISRTCIFVSRDSRTAYLCDLECKWGSLECPEITDAYASGSGADSFPTSKSPTSICSIDCRLMSHETPHSIQEHKDALASRRAFGATTMHEVKQMLDAVLELATNKAE</sequence>
<evidence type="ECO:0000313" key="2">
    <source>
        <dbReference type="Proteomes" id="UP001362999"/>
    </source>
</evidence>
<reference evidence="1 2" key="1">
    <citation type="journal article" date="2024" name="J Genomics">
        <title>Draft genome sequencing and assembly of Favolaschia claudopus CIRM-BRFM 2984 isolated from oak limbs.</title>
        <authorList>
            <person name="Navarro D."/>
            <person name="Drula E."/>
            <person name="Chaduli D."/>
            <person name="Cazenave R."/>
            <person name="Ahrendt S."/>
            <person name="Wang J."/>
            <person name="Lipzen A."/>
            <person name="Daum C."/>
            <person name="Barry K."/>
            <person name="Grigoriev I.V."/>
            <person name="Favel A."/>
            <person name="Rosso M.N."/>
            <person name="Martin F."/>
        </authorList>
    </citation>
    <scope>NUCLEOTIDE SEQUENCE [LARGE SCALE GENOMIC DNA]</scope>
    <source>
        <strain evidence="1 2">CIRM-BRFM 2984</strain>
    </source>
</reference>
<comment type="caution">
    <text evidence="1">The sequence shown here is derived from an EMBL/GenBank/DDBJ whole genome shotgun (WGS) entry which is preliminary data.</text>
</comment>
<accession>A0AAW0ABJ3</accession>
<dbReference type="EMBL" id="JAWWNJ010000076">
    <property type="protein sequence ID" value="KAK7006213.1"/>
    <property type="molecule type" value="Genomic_DNA"/>
</dbReference>
<keyword evidence="2" id="KW-1185">Reference proteome</keyword>
<organism evidence="1 2">
    <name type="scientific">Favolaschia claudopus</name>
    <dbReference type="NCBI Taxonomy" id="2862362"/>
    <lineage>
        <taxon>Eukaryota</taxon>
        <taxon>Fungi</taxon>
        <taxon>Dikarya</taxon>
        <taxon>Basidiomycota</taxon>
        <taxon>Agaricomycotina</taxon>
        <taxon>Agaricomycetes</taxon>
        <taxon>Agaricomycetidae</taxon>
        <taxon>Agaricales</taxon>
        <taxon>Marasmiineae</taxon>
        <taxon>Mycenaceae</taxon>
        <taxon>Favolaschia</taxon>
    </lineage>
</organism>
<name>A0AAW0ABJ3_9AGAR</name>
<protein>
    <submittedName>
        <fullName evidence="1">Uncharacterized protein</fullName>
    </submittedName>
</protein>
<dbReference type="AlphaFoldDB" id="A0AAW0ABJ3"/>
<proteinExistence type="predicted"/>